<protein>
    <recommendedName>
        <fullName evidence="3">Zinc finger, CCHC-type</fullName>
    </recommendedName>
</protein>
<evidence type="ECO:0000313" key="1">
    <source>
        <dbReference type="EMBL" id="PWA89485.1"/>
    </source>
</evidence>
<dbReference type="AlphaFoldDB" id="A0A2U1PUS7"/>
<sequence>MGLDRYREDCNEAAFSVVAVEKINTDESLTFNDTVACEVIFKWKSRLKEDMDTRSDVYVLSNGCRKSSDDSDDYYYARLRSRLPRDCWIKQKEIYLVWRSLGIIVVIL</sequence>
<reference evidence="1 2" key="1">
    <citation type="journal article" date="2018" name="Mol. Plant">
        <title>The genome of Artemisia annua provides insight into the evolution of Asteraceae family and artemisinin biosynthesis.</title>
        <authorList>
            <person name="Shen Q."/>
            <person name="Zhang L."/>
            <person name="Liao Z."/>
            <person name="Wang S."/>
            <person name="Yan T."/>
            <person name="Shi P."/>
            <person name="Liu M."/>
            <person name="Fu X."/>
            <person name="Pan Q."/>
            <person name="Wang Y."/>
            <person name="Lv Z."/>
            <person name="Lu X."/>
            <person name="Zhang F."/>
            <person name="Jiang W."/>
            <person name="Ma Y."/>
            <person name="Chen M."/>
            <person name="Hao X."/>
            <person name="Li L."/>
            <person name="Tang Y."/>
            <person name="Lv G."/>
            <person name="Zhou Y."/>
            <person name="Sun X."/>
            <person name="Brodelius P.E."/>
            <person name="Rose J.K.C."/>
            <person name="Tang K."/>
        </authorList>
    </citation>
    <scope>NUCLEOTIDE SEQUENCE [LARGE SCALE GENOMIC DNA]</scope>
    <source>
        <strain evidence="2">cv. Huhao1</strain>
        <tissue evidence="1">Leaf</tissue>
    </source>
</reference>
<dbReference type="EMBL" id="PKPP01000711">
    <property type="protein sequence ID" value="PWA89485.1"/>
    <property type="molecule type" value="Genomic_DNA"/>
</dbReference>
<dbReference type="Proteomes" id="UP000245207">
    <property type="component" value="Unassembled WGS sequence"/>
</dbReference>
<comment type="caution">
    <text evidence="1">The sequence shown here is derived from an EMBL/GenBank/DDBJ whole genome shotgun (WGS) entry which is preliminary data.</text>
</comment>
<evidence type="ECO:0008006" key="3">
    <source>
        <dbReference type="Google" id="ProtNLM"/>
    </source>
</evidence>
<keyword evidence="2" id="KW-1185">Reference proteome</keyword>
<gene>
    <name evidence="1" type="ORF">CTI12_AA110370</name>
</gene>
<proteinExistence type="predicted"/>
<name>A0A2U1PUS7_ARTAN</name>
<organism evidence="1 2">
    <name type="scientific">Artemisia annua</name>
    <name type="common">Sweet wormwood</name>
    <dbReference type="NCBI Taxonomy" id="35608"/>
    <lineage>
        <taxon>Eukaryota</taxon>
        <taxon>Viridiplantae</taxon>
        <taxon>Streptophyta</taxon>
        <taxon>Embryophyta</taxon>
        <taxon>Tracheophyta</taxon>
        <taxon>Spermatophyta</taxon>
        <taxon>Magnoliopsida</taxon>
        <taxon>eudicotyledons</taxon>
        <taxon>Gunneridae</taxon>
        <taxon>Pentapetalae</taxon>
        <taxon>asterids</taxon>
        <taxon>campanulids</taxon>
        <taxon>Asterales</taxon>
        <taxon>Asteraceae</taxon>
        <taxon>Asteroideae</taxon>
        <taxon>Anthemideae</taxon>
        <taxon>Artemisiinae</taxon>
        <taxon>Artemisia</taxon>
    </lineage>
</organism>
<evidence type="ECO:0000313" key="2">
    <source>
        <dbReference type="Proteomes" id="UP000245207"/>
    </source>
</evidence>
<accession>A0A2U1PUS7</accession>